<feature type="domain" description="Arginyl-tRNA synthetase catalytic core" evidence="6">
    <location>
        <begin position="111"/>
        <end position="406"/>
    </location>
</feature>
<dbReference type="PRINTS" id="PR01038">
    <property type="entry name" value="TRNASYNTHARG"/>
</dbReference>
<dbReference type="InterPro" id="IPR001278">
    <property type="entry name" value="Arg-tRNA-ligase"/>
</dbReference>
<dbReference type="EC" id="6.1.1.19" evidence="7"/>
<organism evidence="7 8">
    <name type="scientific">Conexibacter stalactiti</name>
    <dbReference type="NCBI Taxonomy" id="1940611"/>
    <lineage>
        <taxon>Bacteria</taxon>
        <taxon>Bacillati</taxon>
        <taxon>Actinomycetota</taxon>
        <taxon>Thermoleophilia</taxon>
        <taxon>Solirubrobacterales</taxon>
        <taxon>Conexibacteraceae</taxon>
        <taxon>Conexibacter</taxon>
    </lineage>
</organism>
<gene>
    <name evidence="7" type="primary">argS</name>
    <name evidence="7" type="ORF">R7226_09710</name>
</gene>
<evidence type="ECO:0000256" key="3">
    <source>
        <dbReference type="ARBA" id="ARBA00022840"/>
    </source>
</evidence>
<dbReference type="Proteomes" id="UP001284601">
    <property type="component" value="Unassembled WGS sequence"/>
</dbReference>
<evidence type="ECO:0000313" key="7">
    <source>
        <dbReference type="EMBL" id="MDW5594612.1"/>
    </source>
</evidence>
<dbReference type="PROSITE" id="PS00178">
    <property type="entry name" value="AA_TRNA_LIGASE_I"/>
    <property type="match status" value="1"/>
</dbReference>
<keyword evidence="4 5" id="KW-0030">Aminoacyl-tRNA synthetase</keyword>
<dbReference type="Pfam" id="PF00750">
    <property type="entry name" value="tRNA-synt_1d"/>
    <property type="match status" value="1"/>
</dbReference>
<comment type="caution">
    <text evidence="7">The sequence shown here is derived from an EMBL/GenBank/DDBJ whole genome shotgun (WGS) entry which is preliminary data.</text>
</comment>
<keyword evidence="1 5" id="KW-0436">Ligase</keyword>
<proteinExistence type="inferred from homology"/>
<evidence type="ECO:0000256" key="5">
    <source>
        <dbReference type="RuleBase" id="RU363038"/>
    </source>
</evidence>
<dbReference type="SUPFAM" id="SSF52374">
    <property type="entry name" value="Nucleotidylyl transferase"/>
    <property type="match status" value="1"/>
</dbReference>
<keyword evidence="2 5" id="KW-0547">Nucleotide-binding</keyword>
<evidence type="ECO:0000256" key="4">
    <source>
        <dbReference type="ARBA" id="ARBA00023146"/>
    </source>
</evidence>
<dbReference type="PANTHER" id="PTHR11956:SF5">
    <property type="entry name" value="ARGININE--TRNA LIGASE, CYTOPLASMIC"/>
    <property type="match status" value="1"/>
</dbReference>
<reference evidence="8" key="1">
    <citation type="submission" date="2023-07" db="EMBL/GenBank/DDBJ databases">
        <title>Conexibacter stalactiti sp. nov., isolated from stalactites in a lava cave and emended description of the genus Conexibacter.</title>
        <authorList>
            <person name="Lee S.D."/>
        </authorList>
    </citation>
    <scope>NUCLEOTIDE SEQUENCE [LARGE SCALE GENOMIC DNA]</scope>
    <source>
        <strain evidence="8">KCTC 39840</strain>
    </source>
</reference>
<dbReference type="EMBL" id="JAWSTH010000019">
    <property type="protein sequence ID" value="MDW5594612.1"/>
    <property type="molecule type" value="Genomic_DNA"/>
</dbReference>
<keyword evidence="3 5" id="KW-0067">ATP-binding</keyword>
<evidence type="ECO:0000256" key="1">
    <source>
        <dbReference type="ARBA" id="ARBA00022598"/>
    </source>
</evidence>
<dbReference type="RefSeq" id="WP_318596897.1">
    <property type="nucleotide sequence ID" value="NZ_JAWSTH010000019.1"/>
</dbReference>
<sequence>MRDEKAAPLRADNLLDAVESTLSAVDASAFRVVPNLRQEDPTDVGAITRDRELAPRALAALAADPAVASAEQEQQRFLLRLTDARIAETGAGLEAGRFTGMETGDLLAGERAIVDFCDPNATKALHVGHLRNIALGQAITSALRAAGATVERQSHIGDAGRSMGEAMAGYERYAAPGTPAEAGRKSDQFVGDLYARYAREEGPVADVADEDAPVARDLDERHDLAQQLLTGVEQDDPQAVALWKRVRDWAVAGQNETLDRLGVQFERILYDSDRTKKTAEVARLGIERGVFVREERGTVAYYTGDDSYPVMPLTRADGFPTHHLRVVAMWRDMMIDEEGSQLIHLSGDEWAAHVAHVEELLGRLEPTLPVLPSRHVLHGMVATEIGGELSSSKGNALLVDELLEELVALPELTALVREQPLLSAEDLLAIVVLGYCLDKPVVKGLVLPPAQRLVDPDHNSAFRIAQAWAKAWDPANDGAADPAPADSDYRHIVLQSQVHRRNLAVALEAFDLLKYYRYVAHLSDWYLERDADPRVGRVMRAILSSGLGALGLVRAGGDAARAETLRRADAATAAIS</sequence>
<accession>A0ABU4HMX7</accession>
<keyword evidence="8" id="KW-1185">Reference proteome</keyword>
<dbReference type="PANTHER" id="PTHR11956">
    <property type="entry name" value="ARGINYL-TRNA SYNTHETASE"/>
    <property type="match status" value="1"/>
</dbReference>
<evidence type="ECO:0000256" key="2">
    <source>
        <dbReference type="ARBA" id="ARBA00022741"/>
    </source>
</evidence>
<name>A0ABU4HMX7_9ACTN</name>
<keyword evidence="5" id="KW-0648">Protein biosynthesis</keyword>
<dbReference type="InterPro" id="IPR035684">
    <property type="entry name" value="ArgRS_core"/>
</dbReference>
<evidence type="ECO:0000259" key="6">
    <source>
        <dbReference type="Pfam" id="PF00750"/>
    </source>
</evidence>
<dbReference type="InterPro" id="IPR014729">
    <property type="entry name" value="Rossmann-like_a/b/a_fold"/>
</dbReference>
<comment type="similarity">
    <text evidence="5">Belongs to the class-I aminoacyl-tRNA synthetase family.</text>
</comment>
<evidence type="ECO:0000313" key="8">
    <source>
        <dbReference type="Proteomes" id="UP001284601"/>
    </source>
</evidence>
<dbReference type="InterPro" id="IPR001412">
    <property type="entry name" value="aa-tRNA-synth_I_CS"/>
</dbReference>
<protein>
    <submittedName>
        <fullName evidence="7">Arginine--tRNA ligase</fullName>
        <ecNumber evidence="7">6.1.1.19</ecNumber>
    </submittedName>
</protein>
<dbReference type="Gene3D" id="3.40.50.620">
    <property type="entry name" value="HUPs"/>
    <property type="match status" value="1"/>
</dbReference>
<dbReference type="GO" id="GO:0004814">
    <property type="term" value="F:arginine-tRNA ligase activity"/>
    <property type="evidence" value="ECO:0007669"/>
    <property type="project" value="UniProtKB-EC"/>
</dbReference>